<proteinExistence type="predicted"/>
<dbReference type="InterPro" id="IPR035899">
    <property type="entry name" value="DBL_dom_sf"/>
</dbReference>
<dbReference type="PANTHER" id="PTHR45834:SF13">
    <property type="entry name" value="RHOGEF DOMAIN-CONTAINING PROTEIN GXCI"/>
    <property type="match status" value="1"/>
</dbReference>
<evidence type="ECO:0000313" key="3">
    <source>
        <dbReference type="EMBL" id="EGC37339.1"/>
    </source>
</evidence>
<dbReference type="GO" id="GO:0005829">
    <property type="term" value="C:cytosol"/>
    <property type="evidence" value="ECO:0000318"/>
    <property type="project" value="GO_Central"/>
</dbReference>
<evidence type="ECO:0000256" key="1">
    <source>
        <dbReference type="SAM" id="MobiDB-lite"/>
    </source>
</evidence>
<feature type="compositionally biased region" description="Low complexity" evidence="1">
    <location>
        <begin position="108"/>
        <end position="128"/>
    </location>
</feature>
<protein>
    <recommendedName>
        <fullName evidence="2">DH domain-containing protein</fullName>
    </recommendedName>
</protein>
<dbReference type="InterPro" id="IPR011993">
    <property type="entry name" value="PH-like_dom_sf"/>
</dbReference>
<feature type="compositionally biased region" description="Low complexity" evidence="1">
    <location>
        <begin position="244"/>
        <end position="257"/>
    </location>
</feature>
<keyword evidence="4" id="KW-1185">Reference proteome</keyword>
<dbReference type="EMBL" id="GL871002">
    <property type="protein sequence ID" value="EGC37339.1"/>
    <property type="molecule type" value="Genomic_DNA"/>
</dbReference>
<feature type="compositionally biased region" description="Low complexity" evidence="1">
    <location>
        <begin position="436"/>
        <end position="460"/>
    </location>
</feature>
<feature type="region of interest" description="Disordered" evidence="1">
    <location>
        <begin position="921"/>
        <end position="943"/>
    </location>
</feature>
<dbReference type="PROSITE" id="PS50010">
    <property type="entry name" value="DH_2"/>
    <property type="match status" value="1"/>
</dbReference>
<dbReference type="Gene3D" id="2.30.29.30">
    <property type="entry name" value="Pleckstrin-homology domain (PH domain)/Phosphotyrosine-binding domain (PTB)"/>
    <property type="match status" value="1"/>
</dbReference>
<feature type="region of interest" description="Disordered" evidence="1">
    <location>
        <begin position="424"/>
        <end position="524"/>
    </location>
</feature>
<feature type="compositionally biased region" description="Pro residues" evidence="1">
    <location>
        <begin position="233"/>
        <end position="243"/>
    </location>
</feature>
<feature type="region of interest" description="Disordered" evidence="1">
    <location>
        <begin position="305"/>
        <end position="411"/>
    </location>
</feature>
<feature type="compositionally biased region" description="Low complexity" evidence="1">
    <location>
        <begin position="481"/>
        <end position="511"/>
    </location>
</feature>
<feature type="compositionally biased region" description="Low complexity" evidence="1">
    <location>
        <begin position="192"/>
        <end position="208"/>
    </location>
</feature>
<gene>
    <name evidence="3" type="ORF">DICPUDRAFT_77030</name>
</gene>
<evidence type="ECO:0000259" key="2">
    <source>
        <dbReference type="PROSITE" id="PS50010"/>
    </source>
</evidence>
<feature type="compositionally biased region" description="Low complexity" evidence="1">
    <location>
        <begin position="336"/>
        <end position="375"/>
    </location>
</feature>
<name>F0ZFE2_DICPU</name>
<reference evidence="4" key="1">
    <citation type="journal article" date="2011" name="Genome Biol.">
        <title>Comparative genomics of the social amoebae Dictyostelium discoideum and Dictyostelium purpureum.</title>
        <authorList>
            <consortium name="US DOE Joint Genome Institute (JGI-PGF)"/>
            <person name="Sucgang R."/>
            <person name="Kuo A."/>
            <person name="Tian X."/>
            <person name="Salerno W."/>
            <person name="Parikh A."/>
            <person name="Feasley C.L."/>
            <person name="Dalin E."/>
            <person name="Tu H."/>
            <person name="Huang E."/>
            <person name="Barry K."/>
            <person name="Lindquist E."/>
            <person name="Shapiro H."/>
            <person name="Bruce D."/>
            <person name="Schmutz J."/>
            <person name="Salamov A."/>
            <person name="Fey P."/>
            <person name="Gaudet P."/>
            <person name="Anjard C."/>
            <person name="Babu M.M."/>
            <person name="Basu S."/>
            <person name="Bushmanova Y."/>
            <person name="van der Wel H."/>
            <person name="Katoh-Kurasawa M."/>
            <person name="Dinh C."/>
            <person name="Coutinho P.M."/>
            <person name="Saito T."/>
            <person name="Elias M."/>
            <person name="Schaap P."/>
            <person name="Kay R.R."/>
            <person name="Henrissat B."/>
            <person name="Eichinger L."/>
            <person name="Rivero F."/>
            <person name="Putnam N.H."/>
            <person name="West C.M."/>
            <person name="Loomis W.F."/>
            <person name="Chisholm R.L."/>
            <person name="Shaulsky G."/>
            <person name="Strassmann J.E."/>
            <person name="Queller D.C."/>
            <person name="Kuspa A."/>
            <person name="Grigoriev I.V."/>
        </authorList>
    </citation>
    <scope>NUCLEOTIDE SEQUENCE [LARGE SCALE GENOMIC DNA]</scope>
    <source>
        <strain evidence="4">QSDP1</strain>
    </source>
</reference>
<dbReference type="PANTHER" id="PTHR45834">
    <property type="entry name" value="RHO GUANINE NUCLEOTIDE EXCHANGE FACTOR 9-RELATED"/>
    <property type="match status" value="1"/>
</dbReference>
<feature type="domain" description="DH" evidence="2">
    <location>
        <begin position="585"/>
        <end position="774"/>
    </location>
</feature>
<feature type="compositionally biased region" description="Polar residues" evidence="1">
    <location>
        <begin position="260"/>
        <end position="275"/>
    </location>
</feature>
<dbReference type="CDD" id="cd00160">
    <property type="entry name" value="RhoGEF"/>
    <property type="match status" value="1"/>
</dbReference>
<dbReference type="AlphaFoldDB" id="F0ZFE2"/>
<organism evidence="3 4">
    <name type="scientific">Dictyostelium purpureum</name>
    <name type="common">Slime mold</name>
    <dbReference type="NCBI Taxonomy" id="5786"/>
    <lineage>
        <taxon>Eukaryota</taxon>
        <taxon>Amoebozoa</taxon>
        <taxon>Evosea</taxon>
        <taxon>Eumycetozoa</taxon>
        <taxon>Dictyostelia</taxon>
        <taxon>Dictyosteliales</taxon>
        <taxon>Dictyosteliaceae</taxon>
        <taxon>Dictyostelium</taxon>
    </lineage>
</organism>
<dbReference type="OMA" id="RCWQENI"/>
<feature type="compositionally biased region" description="Polar residues" evidence="1">
    <location>
        <begin position="467"/>
        <end position="476"/>
    </location>
</feature>
<dbReference type="InterPro" id="IPR053086">
    <property type="entry name" value="RhoGEF_domain"/>
</dbReference>
<dbReference type="Proteomes" id="UP000001064">
    <property type="component" value="Unassembled WGS sequence"/>
</dbReference>
<accession>F0ZFE2</accession>
<dbReference type="STRING" id="5786.F0ZFE2"/>
<sequence length="943" mass="104133">MNRGRSASNGSVSALINNLNKNKQPSNDTVTPQRKMTGVSNMISKFNSNDSSNNSPITSNSSTPTTNSPPVVPPRSLNTTNNNNDSNIKGTLTPSYTSNNPILKTPISPVSLSAPTSSVSVSPLPLSPRGTIKPSPPPRCLSPTPPQPQSAYTTPTLSPTTNSSNKLPPRPWSPQPQNNNDRPLPPRPWSPQPQNNNNNNNIDSNTNRPLPPRPWSPQPQPPQPNNIKTVSPPKSPTISPPTSPTISPSNSSTNLIPHKGNSNSSLTISVTTPPQVSKRLHSTPEPMNTNQIPTTAAATKTTYNLSQPNASTMPPPTTTTSKPSLPPRPWSINTGNTSPSNSRENSSNNITSNNQSPTTSPVTTSTTPVKPLPKISKPPLPKPSTISNNNKTEEKQEASLSASNLDTPITFSDIRTTRQKTLTRKQATMKLKDGDSSPSNNIVESNSSSEISELASSVGSIGDDIATDSSSRNNSADDLEITNTSNTNNINIENNNNNNTNNNNNNNNNTTSKEKESSTSSLTSFISSHKKKGSFLFNNSNATLRREQTLDLKGVLMEKIQEKHNQMLTNSTRKSKLPPINQSTSVNKVINEIIETEADYLDDLEVIINLYLFAAIELNKYRILSDSDIFHVFSNVEELYHISLKLYPMLLKTIPLLENNQYPNIEEIFLYNSKAFQRYGFYLSSQENSIRVLNGLIDSNQVIQSIFQYVKSLSLCKQLDLHSFLIKPCQRLCKYPLLLRELKKSVPESEEAHHKNFERSVKLMEKIVNDINGKISNDEKIQSIIKEIGNISKENESLLWNQTFIKDSKMRKAFKKKKGYKDVTVYLLSQIILIFEKSTFKKKLIIIPLSKINSVNDIEREHQFGVGINYNKEDNSTHNVSLACDNYSHKLLWINDIDETIQTFKVLNGTYLYVTSDLQNNSGESNSPTSISASNSSSSIASM</sequence>
<feature type="compositionally biased region" description="Low complexity" evidence="1">
    <location>
        <begin position="47"/>
        <end position="69"/>
    </location>
</feature>
<feature type="compositionally biased region" description="Polar residues" evidence="1">
    <location>
        <begin position="85"/>
        <end position="102"/>
    </location>
</feature>
<dbReference type="OrthoDB" id="1716625at2759"/>
<dbReference type="GO" id="GO:0005085">
    <property type="term" value="F:guanyl-nucleotide exchange factor activity"/>
    <property type="evidence" value="ECO:0000318"/>
    <property type="project" value="GO_Central"/>
</dbReference>
<dbReference type="KEGG" id="dpp:DICPUDRAFT_77030"/>
<feature type="compositionally biased region" description="Pro residues" evidence="1">
    <location>
        <begin position="134"/>
        <end position="148"/>
    </location>
</feature>
<evidence type="ECO:0000313" key="4">
    <source>
        <dbReference type="Proteomes" id="UP000001064"/>
    </source>
</evidence>
<dbReference type="Pfam" id="PF00621">
    <property type="entry name" value="RhoGEF"/>
    <property type="match status" value="1"/>
</dbReference>
<dbReference type="SMART" id="SM00325">
    <property type="entry name" value="RhoGEF"/>
    <property type="match status" value="1"/>
</dbReference>
<feature type="compositionally biased region" description="Polar residues" evidence="1">
    <location>
        <begin position="1"/>
        <end position="46"/>
    </location>
</feature>
<dbReference type="eggNOG" id="KOG3521">
    <property type="taxonomic scope" value="Eukaryota"/>
</dbReference>
<feature type="compositionally biased region" description="Low complexity" evidence="1">
    <location>
        <begin position="308"/>
        <end position="323"/>
    </location>
</feature>
<dbReference type="Gene3D" id="1.20.900.10">
    <property type="entry name" value="Dbl homology (DH) domain"/>
    <property type="match status" value="1"/>
</dbReference>
<dbReference type="SUPFAM" id="SSF50729">
    <property type="entry name" value="PH domain-like"/>
    <property type="match status" value="1"/>
</dbReference>
<feature type="compositionally biased region" description="Low complexity" evidence="1">
    <location>
        <begin position="925"/>
        <end position="943"/>
    </location>
</feature>
<dbReference type="InParanoid" id="F0ZFE2"/>
<feature type="compositionally biased region" description="Low complexity" evidence="1">
    <location>
        <begin position="153"/>
        <end position="165"/>
    </location>
</feature>
<dbReference type="PRINTS" id="PR01217">
    <property type="entry name" value="PRICHEXTENSN"/>
</dbReference>
<dbReference type="FunCoup" id="F0ZFE2">
    <property type="interactions" value="848"/>
</dbReference>
<feature type="compositionally biased region" description="Polar residues" evidence="1">
    <location>
        <begin position="398"/>
        <end position="411"/>
    </location>
</feature>
<feature type="compositionally biased region" description="Pro residues" evidence="1">
    <location>
        <begin position="209"/>
        <end position="224"/>
    </location>
</feature>
<dbReference type="GeneID" id="10500005"/>
<dbReference type="VEuPathDB" id="AmoebaDB:DICPUDRAFT_77030"/>
<dbReference type="InterPro" id="IPR000219">
    <property type="entry name" value="DH_dom"/>
</dbReference>
<feature type="region of interest" description="Disordered" evidence="1">
    <location>
        <begin position="1"/>
        <end position="291"/>
    </location>
</feature>
<dbReference type="RefSeq" id="XP_003286153.1">
    <property type="nucleotide sequence ID" value="XM_003286105.1"/>
</dbReference>
<dbReference type="SUPFAM" id="SSF48065">
    <property type="entry name" value="DBL homology domain (DH-domain)"/>
    <property type="match status" value="1"/>
</dbReference>